<dbReference type="FunFam" id="1.10.287.1060:FF:000005">
    <property type="entry name" value="Phage terminase, small subunit"/>
    <property type="match status" value="1"/>
</dbReference>
<protein>
    <submittedName>
        <fullName evidence="1">Terminase small subunit</fullName>
    </submittedName>
</protein>
<accession>A0A2S1GLU4</accession>
<evidence type="ECO:0000313" key="2">
    <source>
        <dbReference type="Proteomes" id="UP000246316"/>
    </source>
</evidence>
<dbReference type="EMBL" id="MH059636">
    <property type="protein sequence ID" value="AWD90313.1"/>
    <property type="molecule type" value="Genomic_DNA"/>
</dbReference>
<evidence type="ECO:0000313" key="1">
    <source>
        <dbReference type="EMBL" id="AWD90313.1"/>
    </source>
</evidence>
<dbReference type="Gene3D" id="1.10.287.1060">
    <property type="entry name" value="ESAT-6-like"/>
    <property type="match status" value="1"/>
</dbReference>
<reference evidence="1" key="1">
    <citation type="submission" date="2018-03" db="EMBL/GenBank/DDBJ databases">
        <title>Phage therapy in agriculture - a green tech approach to combat plant pathogenic bacteria.</title>
        <authorList>
            <person name="Carstens A.B."/>
            <person name="Djurhuus A.M."/>
            <person name="Hansen L.H."/>
        </authorList>
    </citation>
    <scope>NUCLEOTIDE SEQUENCE [LARGE SCALE GENOMIC DNA]</scope>
</reference>
<organism evidence="1 2">
    <name type="scientific">Erwinia phage Cronus</name>
    <dbReference type="NCBI Taxonomy" id="2163633"/>
    <lineage>
        <taxon>Viruses</taxon>
        <taxon>Duplodnaviria</taxon>
        <taxon>Heunggongvirae</taxon>
        <taxon>Uroviricota</taxon>
        <taxon>Caudoviricetes</taxon>
        <taxon>Pantevenvirales</taxon>
        <taxon>Straboviridae</taxon>
        <taxon>Tevenvirinae</taxon>
        <taxon>Risoevirus</taxon>
        <taxon>Risoevirus cronus</taxon>
        <taxon>Roskildevirus cronus</taxon>
    </lineage>
</organism>
<dbReference type="KEGG" id="vg:65112746"/>
<name>A0A2S1GLU4_9CAUD</name>
<dbReference type="Proteomes" id="UP000246316">
    <property type="component" value="Segment"/>
</dbReference>
<keyword evidence="2" id="KW-1185">Reference proteome</keyword>
<dbReference type="InterPro" id="IPR020342">
    <property type="entry name" value="Phage_T4_Gp16_DNA-pack"/>
</dbReference>
<dbReference type="RefSeq" id="YP_010095112.1">
    <property type="nucleotide sequence ID" value="NC_055743.1"/>
</dbReference>
<dbReference type="Pfam" id="PF11053">
    <property type="entry name" value="DNA_Packaging"/>
    <property type="match status" value="1"/>
</dbReference>
<dbReference type="GeneID" id="65112746"/>
<sequence>MSDQPLDFNKLMDIGDLPGLTGEEVAVYEPLLLQEVKSNPQNRTPDLEDDYSVVRKNMHFQQQMLMDAAKIFLETAKNADSPRHMEVFATLMGQMTTTNKEILKLHKEMKDITAEQIGTKGQQSSTMNIENATVYMSSPTDMMEELGDSYESQERQEKVVNGTESTV</sequence>
<proteinExistence type="predicted"/>